<proteinExistence type="predicted"/>
<evidence type="ECO:0000313" key="2">
    <source>
        <dbReference type="EMBL" id="GAA0488183.1"/>
    </source>
</evidence>
<keyword evidence="1" id="KW-0732">Signal</keyword>
<dbReference type="EMBL" id="BAAAEM010000003">
    <property type="protein sequence ID" value="GAA0488183.1"/>
    <property type="molecule type" value="Genomic_DNA"/>
</dbReference>
<gene>
    <name evidence="2" type="ORF">GCM10009096_33960</name>
</gene>
<evidence type="ECO:0008006" key="4">
    <source>
        <dbReference type="Google" id="ProtNLM"/>
    </source>
</evidence>
<dbReference type="Proteomes" id="UP001500713">
    <property type="component" value="Unassembled WGS sequence"/>
</dbReference>
<dbReference type="Gene3D" id="2.180.10.10">
    <property type="entry name" value="RHS repeat-associated core"/>
    <property type="match status" value="1"/>
</dbReference>
<name>A0ABP3KX00_9SPHN</name>
<feature type="signal peptide" evidence="1">
    <location>
        <begin position="1"/>
        <end position="25"/>
    </location>
</feature>
<protein>
    <recommendedName>
        <fullName evidence="4">YD repeat-containing protein</fullName>
    </recommendedName>
</protein>
<reference evidence="3" key="1">
    <citation type="journal article" date="2019" name="Int. J. Syst. Evol. Microbiol.">
        <title>The Global Catalogue of Microorganisms (GCM) 10K type strain sequencing project: providing services to taxonomists for standard genome sequencing and annotation.</title>
        <authorList>
            <consortium name="The Broad Institute Genomics Platform"/>
            <consortium name="The Broad Institute Genome Sequencing Center for Infectious Disease"/>
            <person name="Wu L."/>
            <person name="Ma J."/>
        </authorList>
    </citation>
    <scope>NUCLEOTIDE SEQUENCE [LARGE SCALE GENOMIC DNA]</scope>
    <source>
        <strain evidence="3">JCM 14162</strain>
    </source>
</reference>
<evidence type="ECO:0000313" key="3">
    <source>
        <dbReference type="Proteomes" id="UP001500713"/>
    </source>
</evidence>
<comment type="caution">
    <text evidence="2">The sequence shown here is derived from an EMBL/GenBank/DDBJ whole genome shotgun (WGS) entry which is preliminary data.</text>
</comment>
<keyword evidence="3" id="KW-1185">Reference proteome</keyword>
<evidence type="ECO:0000256" key="1">
    <source>
        <dbReference type="SAM" id="SignalP"/>
    </source>
</evidence>
<sequence length="649" mass="70577">MVKFFVILGLAFVTLGLPFPSATLAQDGPRLISYPAEEFLTSPGGVDMRTGRYVYQNTDLSIGAGTSELQLIRSMPIYTSGHANPFGNFSHNWDIFITEERFDQSGRMTSGGQDYRMRVHLNGTTLTFEGRQFVNTYGYKGRGPIARLVVSGDQSSSAAIYTMTAPDGTIITFRAIGNRDCTGPISNAGTRRCAFASRIVTPENKILDLAYNYNGALTGNRATLRSIRSSSGYALLFRYSGSRVTEACAVNLAVYYVPANTCPTGVAKGSYSYSNNKLTGFTDAEGNVSSFTYNGSAMGFVRPGDAQAWLVNTITLANLDDITFHEVVNRQDFADGSSYTYSWSQTPYSVNQPRPVNAGGSVTDSNGKSIHVEFEFPIMPGTGSERPCIGLQCPQPDPDDFLYNIYQQTPGPVRLEDQLGRVTLNDYCDPRVMAELPPNKRNRCAVYPLRSFTDPEGIKTLLEYDNYQNVTKATRQAKPGSGLANIVTSAAYGTTNPKTSTKPLWVIDANGNRTDFTYDPAHGGMLTKTLPADGNGIRSQTRYTYTQRYAWIKNSSGGYSRAAAPIWVLIGEEYCKTSAADANGNCTGGATDEVVTTYDYGPDSGPNNLLLRGNAITADGQTLRTCYTYDEFGRKTSETPPAANLASCS</sequence>
<accession>A0ABP3KX00</accession>
<feature type="chain" id="PRO_5046573651" description="YD repeat-containing protein" evidence="1">
    <location>
        <begin position="26"/>
        <end position="649"/>
    </location>
</feature>
<organism evidence="2 3">
    <name type="scientific">Parasphingorhabdus litoris</name>
    <dbReference type="NCBI Taxonomy" id="394733"/>
    <lineage>
        <taxon>Bacteria</taxon>
        <taxon>Pseudomonadati</taxon>
        <taxon>Pseudomonadota</taxon>
        <taxon>Alphaproteobacteria</taxon>
        <taxon>Sphingomonadales</taxon>
        <taxon>Sphingomonadaceae</taxon>
        <taxon>Parasphingorhabdus</taxon>
    </lineage>
</organism>